<dbReference type="Gene3D" id="3.30.530.20">
    <property type="match status" value="1"/>
</dbReference>
<proteinExistence type="inferred from homology"/>
<dbReference type="CDD" id="cd07814">
    <property type="entry name" value="SRPBCC_CalC_Aha1-like"/>
    <property type="match status" value="1"/>
</dbReference>
<dbReference type="InterPro" id="IPR023393">
    <property type="entry name" value="START-like_dom_sf"/>
</dbReference>
<dbReference type="EMBL" id="PIQN01000003">
    <property type="protein sequence ID" value="PKA44972.1"/>
    <property type="molecule type" value="Genomic_DNA"/>
</dbReference>
<evidence type="ECO:0000256" key="1">
    <source>
        <dbReference type="ARBA" id="ARBA00006817"/>
    </source>
</evidence>
<evidence type="ECO:0000313" key="4">
    <source>
        <dbReference type="Proteomes" id="UP000232164"/>
    </source>
</evidence>
<reference evidence="3 4" key="1">
    <citation type="submission" date="2017-11" db="EMBL/GenBank/DDBJ databases">
        <authorList>
            <person name="Han C.G."/>
        </authorList>
    </citation>
    <scope>NUCLEOTIDE SEQUENCE [LARGE SCALE GENOMIC DNA]</scope>
    <source>
        <strain evidence="3 4">HCNT1</strain>
    </source>
</reference>
<gene>
    <name evidence="3" type="ORF">CWR43_03935</name>
</gene>
<accession>A0A2N0DFU5</accession>
<comment type="similarity">
    <text evidence="1">Belongs to the AHA1 family.</text>
</comment>
<name>A0A2N0DFU5_RHISU</name>
<evidence type="ECO:0000259" key="2">
    <source>
        <dbReference type="Pfam" id="PF08327"/>
    </source>
</evidence>
<dbReference type="InterPro" id="IPR013538">
    <property type="entry name" value="ASHA1/2-like_C"/>
</dbReference>
<evidence type="ECO:0000313" key="3">
    <source>
        <dbReference type="EMBL" id="PKA44972.1"/>
    </source>
</evidence>
<protein>
    <submittedName>
        <fullName evidence="3">Polyketide cyclase</fullName>
    </submittedName>
</protein>
<organism evidence="3 4">
    <name type="scientific">Rhizobium sullae</name>
    <name type="common">Rhizobium hedysari</name>
    <dbReference type="NCBI Taxonomy" id="50338"/>
    <lineage>
        <taxon>Bacteria</taxon>
        <taxon>Pseudomonadati</taxon>
        <taxon>Pseudomonadota</taxon>
        <taxon>Alphaproteobacteria</taxon>
        <taxon>Hyphomicrobiales</taxon>
        <taxon>Rhizobiaceae</taxon>
        <taxon>Rhizobium/Agrobacterium group</taxon>
        <taxon>Rhizobium</taxon>
    </lineage>
</organism>
<dbReference type="AlphaFoldDB" id="A0A2N0DFU5"/>
<dbReference type="Proteomes" id="UP000232164">
    <property type="component" value="Unassembled WGS sequence"/>
</dbReference>
<comment type="caution">
    <text evidence="3">The sequence shown here is derived from an EMBL/GenBank/DDBJ whole genome shotgun (WGS) entry which is preliminary data.</text>
</comment>
<dbReference type="SUPFAM" id="SSF55961">
    <property type="entry name" value="Bet v1-like"/>
    <property type="match status" value="1"/>
</dbReference>
<dbReference type="Pfam" id="PF08327">
    <property type="entry name" value="AHSA1"/>
    <property type="match status" value="1"/>
</dbReference>
<feature type="domain" description="Activator of Hsp90 ATPase homologue 1/2-like C-terminal" evidence="2">
    <location>
        <begin position="20"/>
        <end position="152"/>
    </location>
</feature>
<sequence length="153" mass="17441">MNAPPKAEARPELTIRRTFDAPRSLLFRMWTDGEHLKRWCCPTGFTIPFSEGDIRPGGTFRTCMRSPQGEDNWLGGTYTEIVPDEKIVFTHAWQDEAGNSEHETVVTITLADTDDGKTRLTLHQAFFLSEASRDGHLGGWNETLNQLERYLEQ</sequence>
<dbReference type="RefSeq" id="WP_100770475.1">
    <property type="nucleotide sequence ID" value="NZ_PIQN01000003.1"/>
</dbReference>
<dbReference type="STRING" id="1041146.GCA_000427985_05531"/>
<reference evidence="3 4" key="2">
    <citation type="submission" date="2017-12" db="EMBL/GenBank/DDBJ databases">
        <title>Genome sequence of Rhizobium sullae HCNT1 isolated from Sulla coronaria nodules and featuring peculiar denitrification phenotypes.</title>
        <authorList>
            <person name="De Diego-Diaz B."/>
            <person name="Treu L."/>
            <person name="Campanaro S."/>
            <person name="Da Silva Duarte V."/>
            <person name="Basaglia M."/>
            <person name="Favaro L."/>
            <person name="Casella S."/>
            <person name="Squartini A."/>
        </authorList>
    </citation>
    <scope>NUCLEOTIDE SEQUENCE [LARGE SCALE GENOMIC DNA]</scope>
    <source>
        <strain evidence="3 4">HCNT1</strain>
    </source>
</reference>